<evidence type="ECO:0000256" key="6">
    <source>
        <dbReference type="ARBA" id="ARBA00022989"/>
    </source>
</evidence>
<keyword evidence="7 9" id="KW-0472">Membrane</keyword>
<dbReference type="Pfam" id="PF04258">
    <property type="entry name" value="Peptidase_A22B"/>
    <property type="match status" value="1"/>
</dbReference>
<evidence type="ECO:0000313" key="10">
    <source>
        <dbReference type="EMBL" id="CAD5219438.1"/>
    </source>
</evidence>
<evidence type="ECO:0000256" key="2">
    <source>
        <dbReference type="ARBA" id="ARBA00006859"/>
    </source>
</evidence>
<feature type="transmembrane region" description="Helical" evidence="9">
    <location>
        <begin position="170"/>
        <end position="190"/>
    </location>
</feature>
<feature type="region of interest" description="Disordered" evidence="8">
    <location>
        <begin position="451"/>
        <end position="471"/>
    </location>
</feature>
<protein>
    <recommendedName>
        <fullName evidence="12">Intramembrane protease</fullName>
    </recommendedName>
</protein>
<gene>
    <name evidence="10" type="ORF">BOKJ2_LOCUS8444</name>
</gene>
<sequence>MAETATTTATPEKVVFTFEEQVLSSCSLYSMALLCVVWGSIRSVKLIKTHVAKKRNIESSIGWKEATRFPLTASFVLFGLYVVFKGPYPVADVLAQKVQPYVPEEYFVYVESGRDYFLVKNNTDEAPVRFQFVKDYYYKIKSSDPRLEDFVNDATTYIEPYVPEVNKSKLAYWLLVLLVYEGCSALAVLFKPVVSFVLRLLPIGDRWPKKNTTYLWSIKKGKKEMEEGDIVYASHNETESLVHIEYDCHYLGTLLLTGIFVGVSHLYRRHWITNNLLGIGFSVYGIENLHLASFKAGLFLLIGLFFYDIFWVFGTDVMTTVAKSIDAPILLQFPQDILRVGWFEASKYSMLGLGDIVVPGIFVALLYRFDHYVGSKKTEKSKNRYYFAAVIVGYMVGLLVTMGVMHHFKAAQPALLYLVPSCIIIPLILAVIRGEFSELWNYTEEHIVNPEEAKEKEAAKKSQKKKDKKSE</sequence>
<evidence type="ECO:0000256" key="9">
    <source>
        <dbReference type="SAM" id="Phobius"/>
    </source>
</evidence>
<name>A0A811KVT8_9BILA</name>
<dbReference type="GO" id="GO:0098554">
    <property type="term" value="C:cytoplasmic side of endoplasmic reticulum membrane"/>
    <property type="evidence" value="ECO:0007669"/>
    <property type="project" value="TreeGrafter"/>
</dbReference>
<evidence type="ECO:0000256" key="5">
    <source>
        <dbReference type="ARBA" id="ARBA00022824"/>
    </source>
</evidence>
<dbReference type="PANTHER" id="PTHR12174:SF23">
    <property type="entry name" value="MINOR HISTOCOMPATIBILITY ANTIGEN H13"/>
    <property type="match status" value="1"/>
</dbReference>
<keyword evidence="11" id="KW-1185">Reference proteome</keyword>
<evidence type="ECO:0000256" key="3">
    <source>
        <dbReference type="ARBA" id="ARBA00022692"/>
    </source>
</evidence>
<dbReference type="InterPro" id="IPR006639">
    <property type="entry name" value="Preselin/SPP"/>
</dbReference>
<keyword evidence="4" id="KW-0378">Hydrolase</keyword>
<dbReference type="EMBL" id="CAJFDH010000004">
    <property type="protein sequence ID" value="CAD5219438.1"/>
    <property type="molecule type" value="Genomic_DNA"/>
</dbReference>
<feature type="transmembrane region" description="Helical" evidence="9">
    <location>
        <begin position="296"/>
        <end position="314"/>
    </location>
</feature>
<proteinExistence type="inferred from homology"/>
<evidence type="ECO:0008006" key="12">
    <source>
        <dbReference type="Google" id="ProtNLM"/>
    </source>
</evidence>
<dbReference type="InterPro" id="IPR007369">
    <property type="entry name" value="Peptidase_A22B_SPP"/>
</dbReference>
<evidence type="ECO:0000313" key="11">
    <source>
        <dbReference type="Proteomes" id="UP000614601"/>
    </source>
</evidence>
<feature type="transmembrane region" description="Helical" evidence="9">
    <location>
        <begin position="348"/>
        <end position="367"/>
    </location>
</feature>
<comment type="caution">
    <text evidence="10">The sequence shown here is derived from an EMBL/GenBank/DDBJ whole genome shotgun (WGS) entry which is preliminary data.</text>
</comment>
<dbReference type="GO" id="GO:0006465">
    <property type="term" value="P:signal peptide processing"/>
    <property type="evidence" value="ECO:0007669"/>
    <property type="project" value="TreeGrafter"/>
</dbReference>
<evidence type="ECO:0000256" key="8">
    <source>
        <dbReference type="SAM" id="MobiDB-lite"/>
    </source>
</evidence>
<feature type="compositionally biased region" description="Basic and acidic residues" evidence="8">
    <location>
        <begin position="451"/>
        <end position="460"/>
    </location>
</feature>
<dbReference type="OrthoDB" id="29661at2759"/>
<dbReference type="GO" id="GO:0042500">
    <property type="term" value="F:aspartic endopeptidase activity, intramembrane cleaving"/>
    <property type="evidence" value="ECO:0007669"/>
    <property type="project" value="InterPro"/>
</dbReference>
<evidence type="ECO:0000256" key="1">
    <source>
        <dbReference type="ARBA" id="ARBA00004477"/>
    </source>
</evidence>
<dbReference type="GO" id="GO:0098553">
    <property type="term" value="C:lumenal side of endoplasmic reticulum membrane"/>
    <property type="evidence" value="ECO:0007669"/>
    <property type="project" value="TreeGrafter"/>
</dbReference>
<organism evidence="10 11">
    <name type="scientific">Bursaphelenchus okinawaensis</name>
    <dbReference type="NCBI Taxonomy" id="465554"/>
    <lineage>
        <taxon>Eukaryota</taxon>
        <taxon>Metazoa</taxon>
        <taxon>Ecdysozoa</taxon>
        <taxon>Nematoda</taxon>
        <taxon>Chromadorea</taxon>
        <taxon>Rhabditida</taxon>
        <taxon>Tylenchina</taxon>
        <taxon>Tylenchomorpha</taxon>
        <taxon>Aphelenchoidea</taxon>
        <taxon>Aphelenchoididae</taxon>
        <taxon>Bursaphelenchus</taxon>
    </lineage>
</organism>
<evidence type="ECO:0000256" key="4">
    <source>
        <dbReference type="ARBA" id="ARBA00022801"/>
    </source>
</evidence>
<feature type="transmembrane region" description="Helical" evidence="9">
    <location>
        <begin position="387"/>
        <end position="408"/>
    </location>
</feature>
<keyword evidence="5" id="KW-0256">Endoplasmic reticulum</keyword>
<feature type="compositionally biased region" description="Basic residues" evidence="8">
    <location>
        <begin position="461"/>
        <end position="471"/>
    </location>
</feature>
<comment type="similarity">
    <text evidence="2">Belongs to the peptidase A22B family.</text>
</comment>
<accession>A0A811KVT8</accession>
<dbReference type="EMBL" id="CAJFCW020000004">
    <property type="protein sequence ID" value="CAG9112528.1"/>
    <property type="molecule type" value="Genomic_DNA"/>
</dbReference>
<dbReference type="PANTHER" id="PTHR12174">
    <property type="entry name" value="SIGNAL PEPTIDE PEPTIDASE"/>
    <property type="match status" value="1"/>
</dbReference>
<evidence type="ECO:0000256" key="7">
    <source>
        <dbReference type="ARBA" id="ARBA00023136"/>
    </source>
</evidence>
<dbReference type="GO" id="GO:0033619">
    <property type="term" value="P:membrane protein proteolysis"/>
    <property type="evidence" value="ECO:0007669"/>
    <property type="project" value="TreeGrafter"/>
</dbReference>
<dbReference type="SMART" id="SM00730">
    <property type="entry name" value="PSN"/>
    <property type="match status" value="1"/>
</dbReference>
<feature type="transmembrane region" description="Helical" evidence="9">
    <location>
        <begin position="414"/>
        <end position="432"/>
    </location>
</feature>
<dbReference type="Proteomes" id="UP000783686">
    <property type="component" value="Unassembled WGS sequence"/>
</dbReference>
<keyword evidence="3 9" id="KW-0812">Transmembrane</keyword>
<comment type="subcellular location">
    <subcellularLocation>
        <location evidence="1">Endoplasmic reticulum membrane</location>
        <topology evidence="1">Multi-pass membrane protein</topology>
    </subcellularLocation>
</comment>
<dbReference type="AlphaFoldDB" id="A0A811KVT8"/>
<keyword evidence="6 9" id="KW-1133">Transmembrane helix</keyword>
<dbReference type="Proteomes" id="UP000614601">
    <property type="component" value="Unassembled WGS sequence"/>
</dbReference>
<reference evidence="10" key="1">
    <citation type="submission" date="2020-09" db="EMBL/GenBank/DDBJ databases">
        <authorList>
            <person name="Kikuchi T."/>
        </authorList>
    </citation>
    <scope>NUCLEOTIDE SEQUENCE</scope>
    <source>
        <strain evidence="10">SH1</strain>
    </source>
</reference>